<dbReference type="KEGG" id="daw:HS1_001188"/>
<dbReference type="Proteomes" id="UP000070560">
    <property type="component" value="Chromosome"/>
</dbReference>
<feature type="transmembrane region" description="Helical" evidence="1">
    <location>
        <begin position="962"/>
        <end position="982"/>
    </location>
</feature>
<dbReference type="InterPro" id="IPR001036">
    <property type="entry name" value="Acrflvin-R"/>
</dbReference>
<feature type="transmembrane region" description="Helical" evidence="1">
    <location>
        <begin position="917"/>
        <end position="941"/>
    </location>
</feature>
<keyword evidence="1" id="KW-0812">Transmembrane</keyword>
<dbReference type="GO" id="GO:0042910">
    <property type="term" value="F:xenobiotic transmembrane transporter activity"/>
    <property type="evidence" value="ECO:0007669"/>
    <property type="project" value="TreeGrafter"/>
</dbReference>
<dbReference type="Gene3D" id="1.20.1640.10">
    <property type="entry name" value="Multidrug efflux transporter AcrB transmembrane domain"/>
    <property type="match status" value="2"/>
</dbReference>
<accession>A0A7U4QKF7</accession>
<keyword evidence="3" id="KW-1185">Reference proteome</keyword>
<dbReference type="Gene3D" id="3.30.70.1430">
    <property type="entry name" value="Multidrug efflux transporter AcrB pore domain"/>
    <property type="match status" value="2"/>
</dbReference>
<dbReference type="SUPFAM" id="SSF82714">
    <property type="entry name" value="Multidrug efflux transporter AcrB TolC docking domain, DN and DC subdomains"/>
    <property type="match status" value="2"/>
</dbReference>
<evidence type="ECO:0000313" key="3">
    <source>
        <dbReference type="Proteomes" id="UP000070560"/>
    </source>
</evidence>
<dbReference type="PANTHER" id="PTHR32063">
    <property type="match status" value="1"/>
</dbReference>
<dbReference type="SUPFAM" id="SSF82866">
    <property type="entry name" value="Multidrug efflux transporter AcrB transmembrane domain"/>
    <property type="match status" value="2"/>
</dbReference>
<dbReference type="PANTHER" id="PTHR32063:SF0">
    <property type="entry name" value="SWARMING MOTILITY PROTEIN SWRC"/>
    <property type="match status" value="1"/>
</dbReference>
<feature type="transmembrane region" description="Helical" evidence="1">
    <location>
        <begin position="384"/>
        <end position="408"/>
    </location>
</feature>
<feature type="transmembrane region" description="Helical" evidence="1">
    <location>
        <begin position="526"/>
        <end position="545"/>
    </location>
</feature>
<dbReference type="AlphaFoldDB" id="A0A7U4QKF7"/>
<name>A0A7U4QKF7_DESA2</name>
<dbReference type="Gene3D" id="3.30.2090.10">
    <property type="entry name" value="Multidrug efflux transporter AcrB TolC docking domain, DN and DC subdomains"/>
    <property type="match status" value="2"/>
</dbReference>
<feature type="transmembrane region" description="Helical" evidence="1">
    <location>
        <begin position="864"/>
        <end position="884"/>
    </location>
</feature>
<keyword evidence="1" id="KW-1133">Transmembrane helix</keyword>
<gene>
    <name evidence="2" type="ORF">HS1_001188</name>
</gene>
<protein>
    <submittedName>
        <fullName evidence="2">Multidrug ABC transporter</fullName>
    </submittedName>
</protein>
<sequence>MKLPEFGVKRPVATLMLFSALILMSAVAIFKLKIDLFPEIEPPVVSVLTYWPGASAVDVEKNVTKYLEDQLVTVNNLDELTSKSIDNLSLIQCKFEWGTDLDTASNDIRDKIELAKRDLPEDIEKPVLFKFSSATAPILFMTITGPQSWPRLYHIADKIIGDELRRVPGVGAIVFYGGEKRQINVYFDLARLKGYHLSPSQVKQVLKAENLDIPCGTIKQGKRAYFIRIPGKYKNVQEMRNTIVGYYQGKPVYLKDVAHVEDAFKEHIMMGWGDAKPAIVMMLQKQTGKNTVEVADRVKKKLKEIKNILPSDVKVSIVEDNSEYIRTALNELKTTLLQAIFLVILVVFAFLLNIKSGIIVALTIPCSLIISFLLLYLGGYTINVISLMSVTIATGMVVDNAIVVIENITRHMERGSYPHIASIYGTSEMGMAISASTLTTIVVFVPLMFVTGITGIVFKQLGFVITATLLASLFTALTFTPMLSSKILKQGPKAKNLFTLKMKAALDWLDERYKRLITWALHHRKTVIFIALLIFIPTLFMTKIIGTEFMPEPDAGFVSISLRLAEGTRLEETASIIEQINKWIAKEVRPEEFRHSYGFAGQTEKGYGEALGFEEGSNCGEVGLKLVDKDKRERSAKEIANILRQHTKQIPGVSRIKVISTNPLMSILMGGTKPLVIEVLGRDLGQVLKVANKIKKITEETPGAVDVSLSFKPKRPETWVEIDRKKATSLGLNVAMIAEQVRTYFYGHKTTKFRDVGEDYDIFVRLTERDKNKLENLPNVPIFTTDGRMILLKNIARIEETMGMTEIDRKNRQRIVSVEADTYKRSLGEVTRDIRKRLKELSLPSGITIKFGGYVKEQKKSFKALTQLLILGIILTYMVMASLYEGFLDPFIIMFSVPFAFTGVIWAFLLTGTVLNIITFMGIVMLVGIVVNNAIVLLDYVHLLQKRGLSLFEAITEAGRSRLRPVLMTTITTISGMIPLALDRGVGSEIWNALGITVIGGLSISTLITLILVPTLYSIGEEWREKRGMGVGSKLK</sequence>
<dbReference type="EMBL" id="CP013015">
    <property type="protein sequence ID" value="AMM40992.1"/>
    <property type="molecule type" value="Genomic_DNA"/>
</dbReference>
<evidence type="ECO:0000256" key="1">
    <source>
        <dbReference type="SAM" id="Phobius"/>
    </source>
</evidence>
<keyword evidence="1" id="KW-0472">Membrane</keyword>
<dbReference type="RefSeq" id="WP_066062308.1">
    <property type="nucleotide sequence ID" value="NZ_CP013015.1"/>
</dbReference>
<feature type="transmembrane region" description="Helical" evidence="1">
    <location>
        <begin position="891"/>
        <end position="911"/>
    </location>
</feature>
<dbReference type="GO" id="GO:0005886">
    <property type="term" value="C:plasma membrane"/>
    <property type="evidence" value="ECO:0007669"/>
    <property type="project" value="TreeGrafter"/>
</dbReference>
<organism evidence="2 3">
    <name type="scientific">Desulfofervidus auxilii</name>
    <dbReference type="NCBI Taxonomy" id="1621989"/>
    <lineage>
        <taxon>Bacteria</taxon>
        <taxon>Pseudomonadati</taxon>
        <taxon>Thermodesulfobacteriota</taxon>
        <taxon>Candidatus Desulfofervidia</taxon>
        <taxon>Candidatus Desulfofervidales</taxon>
        <taxon>Candidatus Desulfofervidaceae</taxon>
        <taxon>Candidatus Desulfofervidus</taxon>
    </lineage>
</organism>
<dbReference type="PRINTS" id="PR00702">
    <property type="entry name" value="ACRIFLAVINRP"/>
</dbReference>
<dbReference type="Gene3D" id="3.30.70.1440">
    <property type="entry name" value="Multidrug efflux transporter AcrB pore domain"/>
    <property type="match status" value="1"/>
</dbReference>
<evidence type="ECO:0000313" key="2">
    <source>
        <dbReference type="EMBL" id="AMM40992.1"/>
    </source>
</evidence>
<dbReference type="SUPFAM" id="SSF82693">
    <property type="entry name" value="Multidrug efflux transporter AcrB pore domain, PN1, PN2, PC1 and PC2 subdomains"/>
    <property type="match status" value="3"/>
</dbReference>
<feature type="transmembrane region" description="Helical" evidence="1">
    <location>
        <begin position="429"/>
        <end position="449"/>
    </location>
</feature>
<feature type="transmembrane region" description="Helical" evidence="1">
    <location>
        <begin position="335"/>
        <end position="352"/>
    </location>
</feature>
<reference evidence="2 3" key="1">
    <citation type="submission" date="2015-10" db="EMBL/GenBank/DDBJ databases">
        <title>Candidatus Desulfofervidus auxilii, a hydrogenotrophic sulfate-reducing bacterium involved in the thermophilic anaerobic oxidation of methane.</title>
        <authorList>
            <person name="Krukenberg V."/>
            <person name="Richter M."/>
            <person name="Wegener G."/>
        </authorList>
    </citation>
    <scope>NUCLEOTIDE SEQUENCE [LARGE SCALE GENOMIC DNA]</scope>
    <source>
        <strain evidence="2 3">HS1</strain>
    </source>
</reference>
<feature type="transmembrane region" description="Helical" evidence="1">
    <location>
        <begin position="461"/>
        <end position="483"/>
    </location>
</feature>
<dbReference type="OrthoDB" id="9759330at2"/>
<proteinExistence type="predicted"/>
<feature type="transmembrane region" description="Helical" evidence="1">
    <location>
        <begin position="359"/>
        <end position="378"/>
    </location>
</feature>
<dbReference type="InterPro" id="IPR027463">
    <property type="entry name" value="AcrB_DN_DC_subdom"/>
</dbReference>
<dbReference type="Pfam" id="PF00873">
    <property type="entry name" value="ACR_tran"/>
    <property type="match status" value="1"/>
</dbReference>
<feature type="transmembrane region" description="Helical" evidence="1">
    <location>
        <begin position="994"/>
        <end position="1019"/>
    </location>
</feature>
<dbReference type="Gene3D" id="3.30.70.1320">
    <property type="entry name" value="Multidrug efflux transporter AcrB pore domain like"/>
    <property type="match status" value="1"/>
</dbReference>